<dbReference type="AlphaFoldDB" id="A0A2A2H5V8"/>
<keyword evidence="2" id="KW-1185">Reference proteome</keyword>
<accession>A0A2A2H5V8</accession>
<evidence type="ECO:0000313" key="2">
    <source>
        <dbReference type="Proteomes" id="UP000217784"/>
    </source>
</evidence>
<comment type="caution">
    <text evidence="1">The sequence shown here is derived from an EMBL/GenBank/DDBJ whole genome shotgun (WGS) entry which is preliminary data.</text>
</comment>
<evidence type="ECO:0000313" key="1">
    <source>
        <dbReference type="EMBL" id="PAV04725.1"/>
    </source>
</evidence>
<proteinExistence type="predicted"/>
<dbReference type="EMBL" id="LMVM01000012">
    <property type="protein sequence ID" value="PAV04725.1"/>
    <property type="molecule type" value="Genomic_DNA"/>
</dbReference>
<reference evidence="1 2" key="1">
    <citation type="journal article" date="2017" name="BMC Genomics">
        <title>Genomic analysis of methanogenic archaea reveals a shift towards energy conservation.</title>
        <authorList>
            <person name="Gilmore S.P."/>
            <person name="Henske J.K."/>
            <person name="Sexton J.A."/>
            <person name="Solomon K.V."/>
            <person name="Seppala S."/>
            <person name="Yoo J.I."/>
            <person name="Huyett L.M."/>
            <person name="Pressman A."/>
            <person name="Cogan J.Z."/>
            <person name="Kivenson V."/>
            <person name="Peng X."/>
            <person name="Tan Y."/>
            <person name="Valentine D.L."/>
            <person name="O'Malley M.A."/>
        </authorList>
    </citation>
    <scope>NUCLEOTIDE SEQUENCE [LARGE SCALE GENOMIC DNA]</scope>
    <source>
        <strain evidence="1 2">M.o.H.</strain>
    </source>
</reference>
<protein>
    <submittedName>
        <fullName evidence="1">Uncharacterized protein</fullName>
    </submittedName>
</protein>
<dbReference type="Proteomes" id="UP000217784">
    <property type="component" value="Unassembled WGS sequence"/>
</dbReference>
<gene>
    <name evidence="1" type="ORF">ASJ80_10435</name>
</gene>
<sequence>MEHNYLAESEVIEKLVILNTDFAGKGSCIAWTTFPYNEFNLRVVKSCLKKLDWETREYNLNYDENLIFVEKTLL</sequence>
<name>A0A2A2H5V8_METBR</name>
<organism evidence="1 2">
    <name type="scientific">Methanobacterium bryantii</name>
    <dbReference type="NCBI Taxonomy" id="2161"/>
    <lineage>
        <taxon>Archaea</taxon>
        <taxon>Methanobacteriati</taxon>
        <taxon>Methanobacteriota</taxon>
        <taxon>Methanomada group</taxon>
        <taxon>Methanobacteria</taxon>
        <taxon>Methanobacteriales</taxon>
        <taxon>Methanobacteriaceae</taxon>
        <taxon>Methanobacterium</taxon>
    </lineage>
</organism>